<dbReference type="GO" id="GO:0003700">
    <property type="term" value="F:DNA-binding transcription factor activity"/>
    <property type="evidence" value="ECO:0007669"/>
    <property type="project" value="InterPro"/>
</dbReference>
<dbReference type="Pfam" id="PF12833">
    <property type="entry name" value="HTH_18"/>
    <property type="match status" value="1"/>
</dbReference>
<dbReference type="Gene3D" id="1.10.10.60">
    <property type="entry name" value="Homeodomain-like"/>
    <property type="match status" value="2"/>
</dbReference>
<dbReference type="RefSeq" id="WP_091831261.1">
    <property type="nucleotide sequence ID" value="NZ_FOAN01000002.1"/>
</dbReference>
<dbReference type="SMART" id="SM00342">
    <property type="entry name" value="HTH_ARAC"/>
    <property type="match status" value="1"/>
</dbReference>
<dbReference type="EMBL" id="FOAN01000002">
    <property type="protein sequence ID" value="SEK90519.1"/>
    <property type="molecule type" value="Genomic_DNA"/>
</dbReference>
<dbReference type="GO" id="GO:0043565">
    <property type="term" value="F:sequence-specific DNA binding"/>
    <property type="evidence" value="ECO:0007669"/>
    <property type="project" value="InterPro"/>
</dbReference>
<gene>
    <name evidence="6" type="ORF">SAMN04515666_102324</name>
</gene>
<keyword evidence="4" id="KW-0804">Transcription</keyword>
<keyword evidence="2 6" id="KW-0238">DNA-binding</keyword>
<protein>
    <submittedName>
        <fullName evidence="6">AraC-type DNA-binding protein</fullName>
    </submittedName>
</protein>
<keyword evidence="1" id="KW-0805">Transcription regulation</keyword>
<evidence type="ECO:0000313" key="7">
    <source>
        <dbReference type="Proteomes" id="UP000199664"/>
    </source>
</evidence>
<accession>A0A1H7KUN9</accession>
<dbReference type="Proteomes" id="UP000199664">
    <property type="component" value="Unassembled WGS sequence"/>
</dbReference>
<dbReference type="PRINTS" id="PR00032">
    <property type="entry name" value="HTHARAC"/>
</dbReference>
<reference evidence="7" key="1">
    <citation type="submission" date="2016-10" db="EMBL/GenBank/DDBJ databases">
        <authorList>
            <person name="Varghese N."/>
            <person name="Submissions S."/>
        </authorList>
    </citation>
    <scope>NUCLEOTIDE SEQUENCE [LARGE SCALE GENOMIC DNA]</scope>
    <source>
        <strain evidence="7">LMG 26383,CCUG 61248,R- 45681</strain>
    </source>
</reference>
<evidence type="ECO:0000256" key="4">
    <source>
        <dbReference type="ARBA" id="ARBA00023163"/>
    </source>
</evidence>
<evidence type="ECO:0000256" key="1">
    <source>
        <dbReference type="ARBA" id="ARBA00023015"/>
    </source>
</evidence>
<keyword evidence="7" id="KW-1185">Reference proteome</keyword>
<dbReference type="AlphaFoldDB" id="A0A1H7KUN9"/>
<dbReference type="STRING" id="1036779.SAMN04515666_102324"/>
<evidence type="ECO:0000259" key="5">
    <source>
        <dbReference type="PROSITE" id="PS01124"/>
    </source>
</evidence>
<dbReference type="Pfam" id="PF02311">
    <property type="entry name" value="AraC_binding"/>
    <property type="match status" value="1"/>
</dbReference>
<feature type="domain" description="HTH araC/xylS-type" evidence="5">
    <location>
        <begin position="171"/>
        <end position="269"/>
    </location>
</feature>
<evidence type="ECO:0000256" key="3">
    <source>
        <dbReference type="ARBA" id="ARBA00023159"/>
    </source>
</evidence>
<keyword evidence="3" id="KW-0010">Activator</keyword>
<dbReference type="PROSITE" id="PS01124">
    <property type="entry name" value="HTH_ARAC_FAMILY_2"/>
    <property type="match status" value="1"/>
</dbReference>
<sequence>MTATAHLLASGSGWRVSDIVCTAGPDDRAFEEAHPQHCIAIVRSGSFRYRSTQGSAVLAPGALLLGNRGACFECGHEHAAGDRCLAFQFEPAWLEGIVAAVPGARRLDFAQPHLPALPVLASVVAEAEIAADEPERLEETALRLGGAVASVLSGAKPGIGTPSARDERRITRALRHIEAHCEDALPIDELARQAAMSPYHFLRTFRAVAGMTPHQYVLRTRLHRAAVLLRRTDQPIAGIAFDCGFGDLSTFNRRFRRVMGVSPGAYRIA</sequence>
<proteinExistence type="predicted"/>
<dbReference type="InterPro" id="IPR003313">
    <property type="entry name" value="AraC-bd"/>
</dbReference>
<dbReference type="InterPro" id="IPR009057">
    <property type="entry name" value="Homeodomain-like_sf"/>
</dbReference>
<name>A0A1H7KUN9_9HYPH</name>
<dbReference type="InterPro" id="IPR018060">
    <property type="entry name" value="HTH_AraC"/>
</dbReference>
<dbReference type="InterPro" id="IPR020449">
    <property type="entry name" value="Tscrpt_reg_AraC-type_HTH"/>
</dbReference>
<dbReference type="OrthoDB" id="9806208at2"/>
<dbReference type="PANTHER" id="PTHR46796:SF14">
    <property type="entry name" value="TRANSCRIPTIONAL REGULATORY PROTEIN"/>
    <property type="match status" value="1"/>
</dbReference>
<dbReference type="PANTHER" id="PTHR46796">
    <property type="entry name" value="HTH-TYPE TRANSCRIPTIONAL ACTIVATOR RHAS-RELATED"/>
    <property type="match status" value="1"/>
</dbReference>
<dbReference type="SUPFAM" id="SSF46689">
    <property type="entry name" value="Homeodomain-like"/>
    <property type="match status" value="2"/>
</dbReference>
<evidence type="ECO:0000313" key="6">
    <source>
        <dbReference type="EMBL" id="SEK90519.1"/>
    </source>
</evidence>
<dbReference type="InterPro" id="IPR018062">
    <property type="entry name" value="HTH_AraC-typ_CS"/>
</dbReference>
<evidence type="ECO:0000256" key="2">
    <source>
        <dbReference type="ARBA" id="ARBA00023125"/>
    </source>
</evidence>
<dbReference type="PROSITE" id="PS00041">
    <property type="entry name" value="HTH_ARAC_FAMILY_1"/>
    <property type="match status" value="1"/>
</dbReference>
<organism evidence="6 7">
    <name type="scientific">Bosea lupini</name>
    <dbReference type="NCBI Taxonomy" id="1036779"/>
    <lineage>
        <taxon>Bacteria</taxon>
        <taxon>Pseudomonadati</taxon>
        <taxon>Pseudomonadota</taxon>
        <taxon>Alphaproteobacteria</taxon>
        <taxon>Hyphomicrobiales</taxon>
        <taxon>Boseaceae</taxon>
        <taxon>Bosea</taxon>
    </lineage>
</organism>
<dbReference type="InterPro" id="IPR050204">
    <property type="entry name" value="AraC_XylS_family_regulators"/>
</dbReference>